<evidence type="ECO:0000256" key="1">
    <source>
        <dbReference type="SAM" id="SignalP"/>
    </source>
</evidence>
<evidence type="ECO:0000313" key="3">
    <source>
        <dbReference type="Proteomes" id="UP000006381"/>
    </source>
</evidence>
<keyword evidence="3" id="KW-1185">Reference proteome</keyword>
<dbReference type="KEGG" id="lac:LBA0868"/>
<dbReference type="BioCyc" id="LACI272621:G1G49-877-MONOMER"/>
<dbReference type="OrthoDB" id="2328614at2"/>
<sequence length="156" mass="17884">MWLFMKEKVMKSKKLLKASLALSLVFGSIVPTVVSASDFDTNDTNNISTKSQNEEISQDVVEKADHFVEVQNNQFVLSKDAENKFDDSEIYSIKKLISESNTQVRHDHSQIDTSDKSFEVNSGDASPFVSFASTRKEYTYKHFWWGTRFYFRSNAA</sequence>
<dbReference type="HOGENOM" id="CLU_1719960_0_0_9"/>
<dbReference type="EMBL" id="CP000033">
    <property type="protein sequence ID" value="AAV42727.1"/>
    <property type="molecule type" value="Genomic_DNA"/>
</dbReference>
<dbReference type="STRING" id="272621.LBA0868"/>
<protein>
    <submittedName>
        <fullName evidence="2">Uncharacterized protein</fullName>
    </submittedName>
</protein>
<dbReference type="AlphaFoldDB" id="Q5FKP7"/>
<dbReference type="PATRIC" id="fig|272621.13.peg.828"/>
<accession>Q5FKP7</accession>
<evidence type="ECO:0000313" key="2">
    <source>
        <dbReference type="EMBL" id="AAV42727.1"/>
    </source>
</evidence>
<name>Q5FKP7_LACAC</name>
<organism evidence="3">
    <name type="scientific">Lactobacillus acidophilus (strain ATCC 700396 / NCK56 / N2 / NCFM)</name>
    <dbReference type="NCBI Taxonomy" id="272621"/>
    <lineage>
        <taxon>Bacteria</taxon>
        <taxon>Bacillati</taxon>
        <taxon>Bacillota</taxon>
        <taxon>Bacilli</taxon>
        <taxon>Lactobacillales</taxon>
        <taxon>Lactobacillaceae</taxon>
        <taxon>Lactobacillus</taxon>
    </lineage>
</organism>
<dbReference type="Proteomes" id="UP000006381">
    <property type="component" value="Chromosome"/>
</dbReference>
<keyword evidence="1" id="KW-0732">Signal</keyword>
<feature type="signal peptide" evidence="1">
    <location>
        <begin position="1"/>
        <end position="36"/>
    </location>
</feature>
<gene>
    <name evidence="2" type="ordered locus">LBA0868</name>
</gene>
<reference evidence="2 3" key="1">
    <citation type="journal article" date="2005" name="Proc. Natl. Acad. Sci. U.S.A.">
        <title>Complete genome sequence of the probiotic lactic acid bacterium Lactobacillus acidophilus NCFM.</title>
        <authorList>
            <person name="Altermann E."/>
            <person name="Russell W.M."/>
            <person name="Azcarate-Peril M.A."/>
            <person name="Barrangou R."/>
            <person name="Buck B.L."/>
            <person name="McAuliffe O."/>
            <person name="Souther N."/>
            <person name="Dobson A."/>
            <person name="Duong T."/>
            <person name="Callanan M."/>
            <person name="Lick S."/>
            <person name="Hamrick A."/>
            <person name="Cano R."/>
            <person name="Klaenhammer T.R."/>
        </authorList>
    </citation>
    <scope>NUCLEOTIDE SEQUENCE [LARGE SCALE GENOMIC DNA]</scope>
    <source>
        <strain evidence="3">ATCC 700396 / NCK56 / N2 / NCFM</strain>
    </source>
</reference>
<proteinExistence type="predicted"/>
<feature type="chain" id="PRO_5004255735" evidence="1">
    <location>
        <begin position="37"/>
        <end position="156"/>
    </location>
</feature>